<keyword evidence="4" id="KW-1185">Reference proteome</keyword>
<dbReference type="RefSeq" id="WP_146401248.1">
    <property type="nucleotide sequence ID" value="NZ_SJPQ01000003.1"/>
</dbReference>
<dbReference type="Proteomes" id="UP000315440">
    <property type="component" value="Unassembled WGS sequence"/>
</dbReference>
<feature type="transmembrane region" description="Helical" evidence="1">
    <location>
        <begin position="28"/>
        <end position="52"/>
    </location>
</feature>
<gene>
    <name evidence="3" type="ORF">Mal64_27980</name>
</gene>
<dbReference type="InterPro" id="IPR012902">
    <property type="entry name" value="N_methyl_site"/>
</dbReference>
<evidence type="ECO:0000313" key="4">
    <source>
        <dbReference type="Proteomes" id="UP000315440"/>
    </source>
</evidence>
<dbReference type="SUPFAM" id="SSF54523">
    <property type="entry name" value="Pili subunits"/>
    <property type="match status" value="1"/>
</dbReference>
<dbReference type="Pfam" id="PF07596">
    <property type="entry name" value="SBP_bac_10"/>
    <property type="match status" value="1"/>
</dbReference>
<dbReference type="InterPro" id="IPR045584">
    <property type="entry name" value="Pilin-like"/>
</dbReference>
<dbReference type="EMBL" id="SJPQ01000003">
    <property type="protein sequence ID" value="TWT87260.1"/>
    <property type="molecule type" value="Genomic_DNA"/>
</dbReference>
<feature type="domain" description="DUF1559" evidence="2">
    <location>
        <begin position="53"/>
        <end position="343"/>
    </location>
</feature>
<dbReference type="AlphaFoldDB" id="A0A5C5ZJC2"/>
<dbReference type="PANTHER" id="PTHR30093:SF2">
    <property type="entry name" value="TYPE II SECRETION SYSTEM PROTEIN H"/>
    <property type="match status" value="1"/>
</dbReference>
<organism evidence="3 4">
    <name type="scientific">Pseudobythopirellula maris</name>
    <dbReference type="NCBI Taxonomy" id="2527991"/>
    <lineage>
        <taxon>Bacteria</taxon>
        <taxon>Pseudomonadati</taxon>
        <taxon>Planctomycetota</taxon>
        <taxon>Planctomycetia</taxon>
        <taxon>Pirellulales</taxon>
        <taxon>Lacipirellulaceae</taxon>
        <taxon>Pseudobythopirellula</taxon>
    </lineage>
</organism>
<reference evidence="3 4" key="1">
    <citation type="submission" date="2019-02" db="EMBL/GenBank/DDBJ databases">
        <title>Deep-cultivation of Planctomycetes and their phenomic and genomic characterization uncovers novel biology.</title>
        <authorList>
            <person name="Wiegand S."/>
            <person name="Jogler M."/>
            <person name="Boedeker C."/>
            <person name="Pinto D."/>
            <person name="Vollmers J."/>
            <person name="Rivas-Marin E."/>
            <person name="Kohn T."/>
            <person name="Peeters S.H."/>
            <person name="Heuer A."/>
            <person name="Rast P."/>
            <person name="Oberbeckmann S."/>
            <person name="Bunk B."/>
            <person name="Jeske O."/>
            <person name="Meyerdierks A."/>
            <person name="Storesund J.E."/>
            <person name="Kallscheuer N."/>
            <person name="Luecker S."/>
            <person name="Lage O.M."/>
            <person name="Pohl T."/>
            <person name="Merkel B.J."/>
            <person name="Hornburger P."/>
            <person name="Mueller R.-W."/>
            <person name="Bruemmer F."/>
            <person name="Labrenz M."/>
            <person name="Spormann A.M."/>
            <person name="Op Den Camp H."/>
            <person name="Overmann J."/>
            <person name="Amann R."/>
            <person name="Jetten M.S.M."/>
            <person name="Mascher T."/>
            <person name="Medema M.H."/>
            <person name="Devos D.P."/>
            <person name="Kaster A.-K."/>
            <person name="Ovreas L."/>
            <person name="Rohde M."/>
            <person name="Galperin M.Y."/>
            <person name="Jogler C."/>
        </authorList>
    </citation>
    <scope>NUCLEOTIDE SEQUENCE [LARGE SCALE GENOMIC DNA]</scope>
    <source>
        <strain evidence="3 4">Mal64</strain>
    </source>
</reference>
<dbReference type="Gene3D" id="3.30.700.10">
    <property type="entry name" value="Glycoprotein, Type 4 Pilin"/>
    <property type="match status" value="1"/>
</dbReference>
<keyword evidence="1" id="KW-1133">Transmembrane helix</keyword>
<evidence type="ECO:0000256" key="1">
    <source>
        <dbReference type="SAM" id="Phobius"/>
    </source>
</evidence>
<protein>
    <recommendedName>
        <fullName evidence="2">DUF1559 domain-containing protein</fullName>
    </recommendedName>
</protein>
<name>A0A5C5ZJC2_9BACT</name>
<dbReference type="OrthoDB" id="251754at2"/>
<accession>A0A5C5ZJC2</accession>
<dbReference type="InterPro" id="IPR011453">
    <property type="entry name" value="DUF1559"/>
</dbReference>
<dbReference type="Pfam" id="PF07963">
    <property type="entry name" value="N_methyl"/>
    <property type="match status" value="1"/>
</dbReference>
<dbReference type="PANTHER" id="PTHR30093">
    <property type="entry name" value="GENERAL SECRETION PATHWAY PROTEIN G"/>
    <property type="match status" value="1"/>
</dbReference>
<evidence type="ECO:0000259" key="2">
    <source>
        <dbReference type="Pfam" id="PF07596"/>
    </source>
</evidence>
<dbReference type="NCBIfam" id="TIGR02532">
    <property type="entry name" value="IV_pilin_GFxxxE"/>
    <property type="match status" value="1"/>
</dbReference>
<sequence length="370" mass="40353">MRSCVRSRRCSAGPLGSRSLRPISLRPAFTLVELLVVIAIIGILVSLLLPAVQSAREAARRIQCQNNLKNLGLAVLNYENQAGALPAACEAEPDNDDLFSNVSLIEGTLSWVVRVLPFIEEQAVYDQFDPQADVLGQSLDLRPESNELGVMLCPSDQARGRLYGPTRRTFNNRAFAKGNYAAYVSPEHINAMRIYPGAMINERQPLARITDGTTHTIMLTEVRTRENAGDPRGVWSAALCGGSIVSLDMHDADHPIGGNRDRNSMYDPFENPDIDALTPNGRPTGNSDRLRACPDPALADLELMPCSTHNGTWTGAAPRSLHVGGVNAVRADGSILWMTDDIDKFLLARMVCINDGQPNTEGSLTPARRR</sequence>
<keyword evidence="1" id="KW-0472">Membrane</keyword>
<proteinExistence type="predicted"/>
<keyword evidence="1" id="KW-0812">Transmembrane</keyword>
<evidence type="ECO:0000313" key="3">
    <source>
        <dbReference type="EMBL" id="TWT87260.1"/>
    </source>
</evidence>
<comment type="caution">
    <text evidence="3">The sequence shown here is derived from an EMBL/GenBank/DDBJ whole genome shotgun (WGS) entry which is preliminary data.</text>
</comment>